<comment type="caution">
    <text evidence="3">The sequence shown here is derived from an EMBL/GenBank/DDBJ whole genome shotgun (WGS) entry which is preliminary data.</text>
</comment>
<feature type="transmembrane region" description="Helical" evidence="2">
    <location>
        <begin position="45"/>
        <end position="70"/>
    </location>
</feature>
<dbReference type="RefSeq" id="WP_127051103.1">
    <property type="nucleotide sequence ID" value="NZ_RZGZ01000004.1"/>
</dbReference>
<dbReference type="InterPro" id="IPR046231">
    <property type="entry name" value="DUF6264"/>
</dbReference>
<dbReference type="Pfam" id="PF19779">
    <property type="entry name" value="DUF6264"/>
    <property type="match status" value="1"/>
</dbReference>
<evidence type="ECO:0000256" key="2">
    <source>
        <dbReference type="SAM" id="Phobius"/>
    </source>
</evidence>
<dbReference type="AlphaFoldDB" id="A0A3S0VRQ0"/>
<feature type="transmembrane region" description="Helical" evidence="2">
    <location>
        <begin position="90"/>
        <end position="110"/>
    </location>
</feature>
<sequence>MTTTPPLPPEDRSPASERSTDAPANWPVPPPPARPRASGARIADVTASILLVIAGVFVFGLLAFMSVFLVMASDGCYDDRCNTDLMSVGWLIAMLVPPAVFVAAIVWTLIRIARRKLAWWVPLAGAAVAGSAWGIGVAMIEASLNR</sequence>
<evidence type="ECO:0000313" key="4">
    <source>
        <dbReference type="Proteomes" id="UP000274909"/>
    </source>
</evidence>
<evidence type="ECO:0000313" key="3">
    <source>
        <dbReference type="EMBL" id="RUQ98250.1"/>
    </source>
</evidence>
<dbReference type="Proteomes" id="UP000274909">
    <property type="component" value="Unassembled WGS sequence"/>
</dbReference>
<dbReference type="OrthoDB" id="5080865at2"/>
<keyword evidence="2" id="KW-0472">Membrane</keyword>
<accession>A0A3S0VRQ0</accession>
<evidence type="ECO:0008006" key="5">
    <source>
        <dbReference type="Google" id="ProtNLM"/>
    </source>
</evidence>
<keyword evidence="2" id="KW-0812">Transmembrane</keyword>
<feature type="region of interest" description="Disordered" evidence="1">
    <location>
        <begin position="1"/>
        <end position="36"/>
    </location>
</feature>
<name>A0A3S0VRQ0_9MICO</name>
<evidence type="ECO:0000256" key="1">
    <source>
        <dbReference type="SAM" id="MobiDB-lite"/>
    </source>
</evidence>
<keyword evidence="2" id="KW-1133">Transmembrane helix</keyword>
<feature type="compositionally biased region" description="Basic and acidic residues" evidence="1">
    <location>
        <begin position="9"/>
        <end position="20"/>
    </location>
</feature>
<gene>
    <name evidence="3" type="ORF">ELQ94_14675</name>
</gene>
<proteinExistence type="predicted"/>
<protein>
    <recommendedName>
        <fullName evidence="5">Transmembrane protein</fullName>
    </recommendedName>
</protein>
<keyword evidence="4" id="KW-1185">Reference proteome</keyword>
<feature type="transmembrane region" description="Helical" evidence="2">
    <location>
        <begin position="117"/>
        <end position="140"/>
    </location>
</feature>
<dbReference type="EMBL" id="RZGZ01000004">
    <property type="protein sequence ID" value="RUQ98250.1"/>
    <property type="molecule type" value="Genomic_DNA"/>
</dbReference>
<organism evidence="3 4">
    <name type="scientific">Labedella endophytica</name>
    <dbReference type="NCBI Taxonomy" id="1523160"/>
    <lineage>
        <taxon>Bacteria</taxon>
        <taxon>Bacillati</taxon>
        <taxon>Actinomycetota</taxon>
        <taxon>Actinomycetes</taxon>
        <taxon>Micrococcales</taxon>
        <taxon>Microbacteriaceae</taxon>
        <taxon>Labedella</taxon>
    </lineage>
</organism>
<reference evidence="3 4" key="1">
    <citation type="submission" date="2018-12" db="EMBL/GenBank/DDBJ databases">
        <authorList>
            <person name="Li F."/>
        </authorList>
    </citation>
    <scope>NUCLEOTIDE SEQUENCE [LARGE SCALE GENOMIC DNA]</scope>
    <source>
        <strain evidence="3 4">EGI 6500705</strain>
    </source>
</reference>